<name>A0ABT1TM11_9GAMM</name>
<comment type="caution">
    <text evidence="2">The sequence shown here is derived from an EMBL/GenBank/DDBJ whole genome shotgun (WGS) entry which is preliminary data.</text>
</comment>
<dbReference type="EMBL" id="JANIBJ010000063">
    <property type="protein sequence ID" value="MCQ8106359.1"/>
    <property type="molecule type" value="Genomic_DNA"/>
</dbReference>
<protein>
    <recommendedName>
        <fullName evidence="4">DUF883 domain-containing protein</fullName>
    </recommendedName>
</protein>
<dbReference type="RefSeq" id="WP_256604467.1">
    <property type="nucleotide sequence ID" value="NZ_JANIBJ010000063.1"/>
</dbReference>
<keyword evidence="1" id="KW-0472">Membrane</keyword>
<reference evidence="2 3" key="1">
    <citation type="submission" date="2022-07" db="EMBL/GenBank/DDBJ databases">
        <title>Methylomonas rivi sp. nov., Methylomonas rosea sp. nov., Methylomonas aureus sp. nov. and Methylomonas subterranea sp. nov., four novel methanotrophs isolated from a freshwater creek and the deep terrestrial subsurface.</title>
        <authorList>
            <person name="Abin C."/>
            <person name="Sankaranarayanan K."/>
            <person name="Garner C."/>
            <person name="Sindelar R."/>
            <person name="Kotary K."/>
            <person name="Garner R."/>
            <person name="Barclay S."/>
            <person name="Lawson P."/>
            <person name="Krumholz L."/>
        </authorList>
    </citation>
    <scope>NUCLEOTIDE SEQUENCE [LARGE SCALE GENOMIC DNA]</scope>
    <source>
        <strain evidence="2 3">SURF-2</strain>
    </source>
</reference>
<accession>A0ABT1TM11</accession>
<evidence type="ECO:0008006" key="4">
    <source>
        <dbReference type="Google" id="ProtNLM"/>
    </source>
</evidence>
<gene>
    <name evidence="2" type="ORF">NP590_19805</name>
</gene>
<keyword evidence="1" id="KW-1133">Transmembrane helix</keyword>
<evidence type="ECO:0000313" key="3">
    <source>
        <dbReference type="Proteomes" id="UP001524499"/>
    </source>
</evidence>
<sequence>MAHNHDSKSMSMGKQVMAGTLATATVNTGGKLMSKAAKHPLLVFGLGMVAGFFVYKYRKDIIASASKTIDAGKDFVLHQKENLEDIVAEAKEDK</sequence>
<evidence type="ECO:0000256" key="1">
    <source>
        <dbReference type="SAM" id="Phobius"/>
    </source>
</evidence>
<proteinExistence type="predicted"/>
<dbReference type="Proteomes" id="UP001524499">
    <property type="component" value="Unassembled WGS sequence"/>
</dbReference>
<evidence type="ECO:0000313" key="2">
    <source>
        <dbReference type="EMBL" id="MCQ8106359.1"/>
    </source>
</evidence>
<keyword evidence="1" id="KW-0812">Transmembrane</keyword>
<organism evidence="2 3">
    <name type="scientific">Methylomonas subterranea</name>
    <dbReference type="NCBI Taxonomy" id="2952225"/>
    <lineage>
        <taxon>Bacteria</taxon>
        <taxon>Pseudomonadati</taxon>
        <taxon>Pseudomonadota</taxon>
        <taxon>Gammaproteobacteria</taxon>
        <taxon>Methylococcales</taxon>
        <taxon>Methylococcaceae</taxon>
        <taxon>Methylomonas</taxon>
    </lineage>
</organism>
<feature type="transmembrane region" description="Helical" evidence="1">
    <location>
        <begin position="39"/>
        <end position="57"/>
    </location>
</feature>
<keyword evidence="3" id="KW-1185">Reference proteome</keyword>